<name>A0ABQ4ZYZ9_9ASTR</name>
<dbReference type="PANTHER" id="PTHR33223">
    <property type="entry name" value="CCHC-TYPE DOMAIN-CONTAINING PROTEIN"/>
    <property type="match status" value="1"/>
</dbReference>
<feature type="region of interest" description="Disordered" evidence="1">
    <location>
        <begin position="309"/>
        <end position="335"/>
    </location>
</feature>
<feature type="compositionally biased region" description="Polar residues" evidence="1">
    <location>
        <begin position="435"/>
        <end position="456"/>
    </location>
</feature>
<feature type="region of interest" description="Disordered" evidence="1">
    <location>
        <begin position="1"/>
        <end position="25"/>
    </location>
</feature>
<protein>
    <recommendedName>
        <fullName evidence="4">Reverse transcriptase domain-containing protein</fullName>
    </recommendedName>
</protein>
<evidence type="ECO:0008006" key="4">
    <source>
        <dbReference type="Google" id="ProtNLM"/>
    </source>
</evidence>
<evidence type="ECO:0000256" key="1">
    <source>
        <dbReference type="SAM" id="MobiDB-lite"/>
    </source>
</evidence>
<feature type="compositionally biased region" description="Basic and acidic residues" evidence="1">
    <location>
        <begin position="127"/>
        <end position="158"/>
    </location>
</feature>
<feature type="region of interest" description="Disordered" evidence="1">
    <location>
        <begin position="91"/>
        <end position="111"/>
    </location>
</feature>
<keyword evidence="3" id="KW-1185">Reference proteome</keyword>
<feature type="region of interest" description="Disordered" evidence="1">
    <location>
        <begin position="380"/>
        <end position="404"/>
    </location>
</feature>
<feature type="region of interest" description="Disordered" evidence="1">
    <location>
        <begin position="127"/>
        <end position="162"/>
    </location>
</feature>
<feature type="region of interest" description="Disordered" evidence="1">
    <location>
        <begin position="430"/>
        <end position="460"/>
    </location>
</feature>
<proteinExistence type="predicted"/>
<dbReference type="PANTHER" id="PTHR33223:SF11">
    <property type="entry name" value="ELEMENT PROTEIN, PUTATIVE-RELATED"/>
    <property type="match status" value="1"/>
</dbReference>
<comment type="caution">
    <text evidence="2">The sequence shown here is derived from an EMBL/GenBank/DDBJ whole genome shotgun (WGS) entry which is preliminary data.</text>
</comment>
<feature type="compositionally biased region" description="Basic and acidic residues" evidence="1">
    <location>
        <begin position="380"/>
        <end position="399"/>
    </location>
</feature>
<organism evidence="2 3">
    <name type="scientific">Tanacetum coccineum</name>
    <dbReference type="NCBI Taxonomy" id="301880"/>
    <lineage>
        <taxon>Eukaryota</taxon>
        <taxon>Viridiplantae</taxon>
        <taxon>Streptophyta</taxon>
        <taxon>Embryophyta</taxon>
        <taxon>Tracheophyta</taxon>
        <taxon>Spermatophyta</taxon>
        <taxon>Magnoliopsida</taxon>
        <taxon>eudicotyledons</taxon>
        <taxon>Gunneridae</taxon>
        <taxon>Pentapetalae</taxon>
        <taxon>asterids</taxon>
        <taxon>campanulids</taxon>
        <taxon>Asterales</taxon>
        <taxon>Asteraceae</taxon>
        <taxon>Asteroideae</taxon>
        <taxon>Anthemideae</taxon>
        <taxon>Anthemidinae</taxon>
        <taxon>Tanacetum</taxon>
    </lineage>
</organism>
<sequence>MTPPSGFSTPPQIPNNTTSERPPVTTTVFAATTPKNTPFAYHASTSANPNPMISPAFVEANYEILESLLRERRRQIRNEDLQTELEYFSEDYDEEREMEPRPEPHREATPTLWPRSPVVHRQRERVMGFEEAPNREGSRRGRNAEGTRPSEIEAREGSFADSTGSVTPFVRWIEDYPLPDGLKMPSHIGSYDGKEDPDNFLHLFKGAIRMQKWLMPVACHMFTYTLKDYAAYGGIIRKQVLGLHEEQCISGFVHGLRTRSLVEHLSTDLPSTYKGRRDPLEIITEDKKAWIGSPYTEDQTMDCSLTCPKAQERSSPQKKAVKSFEQPPRMFGSRRSRDMSKYCHFHEDHGHDTNDCRQLRNQIEEAVKSGQLSHLVKGIKKERVKTSENQRTEGKKDKSTAPAEAPILMIRQDESYTKNKFESLTFEGKEITFPSGDSNSSTPVEKNPGQLGNPSGNHDRTAMQRMGIVVSTIHGAIKFHTAEGIGTVFSTYESDKVKEEVKKVRKTPPASEKGVFSCTTAEEKVIINNKYPEQTVTIGKQLPEHFKRRLRDLLKANADVFAWTHADMTGIPRTIMVKGKPFNTKHKLNEYSHVKPIKQKRRGLGPDRSTTACKEVEELMKAGIL</sequence>
<reference evidence="2" key="2">
    <citation type="submission" date="2022-01" db="EMBL/GenBank/DDBJ databases">
        <authorList>
            <person name="Yamashiro T."/>
            <person name="Shiraishi A."/>
            <person name="Satake H."/>
            <person name="Nakayama K."/>
        </authorList>
    </citation>
    <scope>NUCLEOTIDE SEQUENCE</scope>
</reference>
<feature type="compositionally biased region" description="Polar residues" evidence="1">
    <location>
        <begin position="1"/>
        <end position="20"/>
    </location>
</feature>
<dbReference type="EMBL" id="BQNB010011816">
    <property type="protein sequence ID" value="GJS95539.1"/>
    <property type="molecule type" value="Genomic_DNA"/>
</dbReference>
<evidence type="ECO:0000313" key="3">
    <source>
        <dbReference type="Proteomes" id="UP001151760"/>
    </source>
</evidence>
<accession>A0ABQ4ZYZ9</accession>
<dbReference type="Proteomes" id="UP001151760">
    <property type="component" value="Unassembled WGS sequence"/>
</dbReference>
<gene>
    <name evidence="2" type="ORF">Tco_0802507</name>
</gene>
<evidence type="ECO:0000313" key="2">
    <source>
        <dbReference type="EMBL" id="GJS95539.1"/>
    </source>
</evidence>
<feature type="compositionally biased region" description="Basic and acidic residues" evidence="1">
    <location>
        <begin position="98"/>
        <end position="108"/>
    </location>
</feature>
<reference evidence="2" key="1">
    <citation type="journal article" date="2022" name="Int. J. Mol. Sci.">
        <title>Draft Genome of Tanacetum Coccineum: Genomic Comparison of Closely Related Tanacetum-Family Plants.</title>
        <authorList>
            <person name="Yamashiro T."/>
            <person name="Shiraishi A."/>
            <person name="Nakayama K."/>
            <person name="Satake H."/>
        </authorList>
    </citation>
    <scope>NUCLEOTIDE SEQUENCE</scope>
</reference>